<feature type="non-terminal residue" evidence="2">
    <location>
        <position position="112"/>
    </location>
</feature>
<evidence type="ECO:0000313" key="2">
    <source>
        <dbReference type="EMBL" id="EYR62882.1"/>
    </source>
</evidence>
<accession>A0A021VUZ5</accession>
<dbReference type="Proteomes" id="UP000019753">
    <property type="component" value="Unassembled WGS sequence"/>
</dbReference>
<dbReference type="Gene3D" id="1.10.10.60">
    <property type="entry name" value="Homeodomain-like"/>
    <property type="match status" value="1"/>
</dbReference>
<sequence length="112" mass="12662">MLTREEDIDAHALHKRGWTISAIARHLGRDRKTVRAYLTGQRVAGVRAPRGPDGFAPFVEYVRARLAEDPHLWVTTLADELEPLGWSGGYSTLTRQIRDRGLRPVCEQCRGL</sequence>
<evidence type="ECO:0000259" key="1">
    <source>
        <dbReference type="Pfam" id="PF06056"/>
    </source>
</evidence>
<dbReference type="Pfam" id="PF06056">
    <property type="entry name" value="Terminase_5"/>
    <property type="match status" value="1"/>
</dbReference>
<dbReference type="InterPro" id="IPR009057">
    <property type="entry name" value="Homeodomain-like_sf"/>
</dbReference>
<protein>
    <submittedName>
        <fullName evidence="2">Transcriptional regulator</fullName>
    </submittedName>
</protein>
<dbReference type="EMBL" id="AXCW01000154">
    <property type="protein sequence ID" value="EYR62882.1"/>
    <property type="molecule type" value="Genomic_DNA"/>
</dbReference>
<dbReference type="RefSeq" id="WP_034226987.1">
    <property type="nucleotide sequence ID" value="NZ_AXCW01000154.1"/>
</dbReference>
<evidence type="ECO:0000313" key="3">
    <source>
        <dbReference type="Proteomes" id="UP000019753"/>
    </source>
</evidence>
<keyword evidence="3" id="KW-1185">Reference proteome</keyword>
<reference evidence="2 3" key="1">
    <citation type="submission" date="2014-01" db="EMBL/GenBank/DDBJ databases">
        <title>Actinotalea ferrariae CF5-4.</title>
        <authorList>
            <person name="Chen F."/>
            <person name="Li Y."/>
            <person name="Wang G."/>
        </authorList>
    </citation>
    <scope>NUCLEOTIDE SEQUENCE [LARGE SCALE GENOMIC DNA]</scope>
    <source>
        <strain evidence="2 3">CF5-4</strain>
    </source>
</reference>
<name>A0A021VUZ5_9CELL</name>
<organism evidence="2 3">
    <name type="scientific">Actinotalea ferrariae CF5-4</name>
    <dbReference type="NCBI Taxonomy" id="948458"/>
    <lineage>
        <taxon>Bacteria</taxon>
        <taxon>Bacillati</taxon>
        <taxon>Actinomycetota</taxon>
        <taxon>Actinomycetes</taxon>
        <taxon>Micrococcales</taxon>
        <taxon>Cellulomonadaceae</taxon>
        <taxon>Actinotalea</taxon>
    </lineage>
</organism>
<feature type="domain" description="Terminase ATPase subunit N-terminal" evidence="1">
    <location>
        <begin position="10"/>
        <end position="38"/>
    </location>
</feature>
<proteinExistence type="predicted"/>
<dbReference type="SUPFAM" id="SSF46689">
    <property type="entry name" value="Homeodomain-like"/>
    <property type="match status" value="1"/>
</dbReference>
<gene>
    <name evidence="2" type="ORF">N866_04560</name>
</gene>
<dbReference type="AlphaFoldDB" id="A0A021VUZ5"/>
<comment type="caution">
    <text evidence="2">The sequence shown here is derived from an EMBL/GenBank/DDBJ whole genome shotgun (WGS) entry which is preliminary data.</text>
</comment>
<dbReference type="InterPro" id="IPR010332">
    <property type="entry name" value="ATPase_terminase-su_N"/>
</dbReference>